<gene>
    <name evidence="5" type="ORF">B1H19_34695</name>
</gene>
<dbReference type="RefSeq" id="WP_083108845.1">
    <property type="nucleotide sequence ID" value="NZ_CP020569.1"/>
</dbReference>
<dbReference type="Pfam" id="PF00149">
    <property type="entry name" value="Metallophos"/>
    <property type="match status" value="1"/>
</dbReference>
<dbReference type="PANTHER" id="PTHR10161:SF14">
    <property type="entry name" value="TARTRATE-RESISTANT ACID PHOSPHATASE TYPE 5"/>
    <property type="match status" value="1"/>
</dbReference>
<dbReference type="KEGG" id="sgv:B1H19_34695"/>
<keyword evidence="6" id="KW-1185">Reference proteome</keyword>
<dbReference type="OrthoDB" id="9804511at2"/>
<protein>
    <submittedName>
        <fullName evidence="5">Calcineurin</fullName>
    </submittedName>
</protein>
<dbReference type="AlphaFoldDB" id="A0A1V0U0G9"/>
<sequence length="412" mass="44083">MCDDELIPPQADMTEREWLRAGAEAAPEGPAMPTTGRVPKPVNRRTLLGGAMAGAALTVLASGARPATASAAPRPGAPGAFPFPEHPNGKGEFAVLVTGDAGTGDEAQYAVAAAARDVCRAEDIGLAIGLGDNIYENGPESAHDSDFQDKFEKPNSGIDVPWLMVLGNHDCSGLIPGSGGDPSRGDREVAYATTSKRWYMPARHYSVPLPAADPLVEFFAIDTIPWSSYVAQIDPYFRWDGPYMREQRAWLDGALRASRARWKVVIGHHPYLNNGKHGNAGAYDGFTIGNYTSGVHLKDLYEKVVCGRADLILSGHDHCLQVLEPTARTGGTRQVVCGASAKTEDGKAHFANPAAWQNFSDHGFMVLKVARARLTIDVYTVDVATRKATLAHRTRQTGPVSGRTPSLAAATR</sequence>
<feature type="domain" description="Calcineurin-like phosphoesterase" evidence="4">
    <location>
        <begin position="95"/>
        <end position="319"/>
    </location>
</feature>
<keyword evidence="2" id="KW-0378">Hydrolase</keyword>
<reference evidence="5 6" key="1">
    <citation type="submission" date="2017-04" db="EMBL/GenBank/DDBJ databases">
        <title>Complete Genome Sequence of Streptomyces gilvosporeus F607, a Capable Producer of Natamycin.</title>
        <authorList>
            <person name="Zong G."/>
            <person name="Zhong C."/>
            <person name="Fu J."/>
            <person name="Qin R."/>
            <person name="Cao G."/>
        </authorList>
    </citation>
    <scope>NUCLEOTIDE SEQUENCE [LARGE SCALE GENOMIC DNA]</scope>
    <source>
        <strain evidence="5 6">F607</strain>
    </source>
</reference>
<dbReference type="SUPFAM" id="SSF56300">
    <property type="entry name" value="Metallo-dependent phosphatases"/>
    <property type="match status" value="1"/>
</dbReference>
<dbReference type="InterPro" id="IPR029052">
    <property type="entry name" value="Metallo-depent_PP-like"/>
</dbReference>
<evidence type="ECO:0000256" key="3">
    <source>
        <dbReference type="SAM" id="MobiDB-lite"/>
    </source>
</evidence>
<dbReference type="GO" id="GO:0016787">
    <property type="term" value="F:hydrolase activity"/>
    <property type="evidence" value="ECO:0007669"/>
    <property type="project" value="UniProtKB-KW"/>
</dbReference>
<evidence type="ECO:0000256" key="2">
    <source>
        <dbReference type="ARBA" id="ARBA00022801"/>
    </source>
</evidence>
<dbReference type="InterPro" id="IPR006311">
    <property type="entry name" value="TAT_signal"/>
</dbReference>
<dbReference type="STRING" id="553510.B1H19_34695"/>
<organism evidence="5 6">
    <name type="scientific">Streptomyces gilvosporeus</name>
    <dbReference type="NCBI Taxonomy" id="553510"/>
    <lineage>
        <taxon>Bacteria</taxon>
        <taxon>Bacillati</taxon>
        <taxon>Actinomycetota</taxon>
        <taxon>Actinomycetes</taxon>
        <taxon>Kitasatosporales</taxon>
        <taxon>Streptomycetaceae</taxon>
        <taxon>Streptomyces</taxon>
    </lineage>
</organism>
<dbReference type="PANTHER" id="PTHR10161">
    <property type="entry name" value="TARTRATE-RESISTANT ACID PHOSPHATASE TYPE 5"/>
    <property type="match status" value="1"/>
</dbReference>
<dbReference type="InterPro" id="IPR004843">
    <property type="entry name" value="Calcineurin-like_PHP"/>
</dbReference>
<keyword evidence="1" id="KW-0732">Signal</keyword>
<evidence type="ECO:0000256" key="1">
    <source>
        <dbReference type="ARBA" id="ARBA00022729"/>
    </source>
</evidence>
<feature type="region of interest" description="Disordered" evidence="3">
    <location>
        <begin position="392"/>
        <end position="412"/>
    </location>
</feature>
<dbReference type="Gene3D" id="3.60.21.10">
    <property type="match status" value="1"/>
</dbReference>
<dbReference type="InterPro" id="IPR051558">
    <property type="entry name" value="Metallophosphoesterase_PAP"/>
</dbReference>
<evidence type="ECO:0000313" key="5">
    <source>
        <dbReference type="EMBL" id="ARF58651.1"/>
    </source>
</evidence>
<proteinExistence type="predicted"/>
<name>A0A1V0U0G9_9ACTN</name>
<dbReference type="EMBL" id="CP020569">
    <property type="protein sequence ID" value="ARF58651.1"/>
    <property type="molecule type" value="Genomic_DNA"/>
</dbReference>
<dbReference type="PROSITE" id="PS51318">
    <property type="entry name" value="TAT"/>
    <property type="match status" value="1"/>
</dbReference>
<evidence type="ECO:0000313" key="6">
    <source>
        <dbReference type="Proteomes" id="UP000192726"/>
    </source>
</evidence>
<dbReference type="Proteomes" id="UP000192726">
    <property type="component" value="Chromosome"/>
</dbReference>
<accession>A0A1V0U0G9</accession>
<evidence type="ECO:0000259" key="4">
    <source>
        <dbReference type="Pfam" id="PF00149"/>
    </source>
</evidence>